<dbReference type="AlphaFoldDB" id="A0A930UDX7"/>
<dbReference type="SUPFAM" id="SSF47781">
    <property type="entry name" value="RuvA domain 2-like"/>
    <property type="match status" value="1"/>
</dbReference>
<dbReference type="HAMAP" id="MF_00203">
    <property type="entry name" value="UvrC"/>
    <property type="match status" value="1"/>
</dbReference>
<proteinExistence type="inferred from homology"/>
<dbReference type="Gene3D" id="4.10.860.10">
    <property type="entry name" value="UVR domain"/>
    <property type="match status" value="1"/>
</dbReference>
<dbReference type="NCBIfam" id="TIGR00194">
    <property type="entry name" value="uvrC"/>
    <property type="match status" value="1"/>
</dbReference>
<dbReference type="InterPro" id="IPR004791">
    <property type="entry name" value="UvrC"/>
</dbReference>
<comment type="function">
    <text evidence="7">The UvrABC repair system catalyzes the recognition and processing of DNA lesions. UvrC both incises the 5' and 3' sides of the lesion. The N-terminal half is responsible for the 3' incision and the C-terminal half is responsible for the 5' incision.</text>
</comment>
<dbReference type="Gene3D" id="3.40.1440.10">
    <property type="entry name" value="GIY-YIG endonuclease"/>
    <property type="match status" value="1"/>
</dbReference>
<dbReference type="CDD" id="cd10434">
    <property type="entry name" value="GIY-YIG_UvrC_Cho"/>
    <property type="match status" value="1"/>
</dbReference>
<dbReference type="InterPro" id="IPR036876">
    <property type="entry name" value="UVR_dom_sf"/>
</dbReference>
<dbReference type="InterPro" id="IPR001162">
    <property type="entry name" value="UvrC_RNase_H_dom"/>
</dbReference>
<dbReference type="Pfam" id="PF14520">
    <property type="entry name" value="HHH_5"/>
    <property type="match status" value="1"/>
</dbReference>
<keyword evidence="6 7" id="KW-0742">SOS response</keyword>
<dbReference type="PROSITE" id="PS50164">
    <property type="entry name" value="GIY_YIG"/>
    <property type="match status" value="1"/>
</dbReference>
<evidence type="ECO:0000259" key="8">
    <source>
        <dbReference type="PROSITE" id="PS50151"/>
    </source>
</evidence>
<comment type="caution">
    <text evidence="11">The sequence shown here is derived from an EMBL/GenBank/DDBJ whole genome shotgun (WGS) entry which is preliminary data.</text>
</comment>
<dbReference type="GO" id="GO:0009381">
    <property type="term" value="F:excinuclease ABC activity"/>
    <property type="evidence" value="ECO:0007669"/>
    <property type="project" value="UniProtKB-UniRule"/>
</dbReference>
<accession>A0A930UDX7</accession>
<evidence type="ECO:0000259" key="10">
    <source>
        <dbReference type="PROSITE" id="PS50165"/>
    </source>
</evidence>
<dbReference type="Pfam" id="PF01541">
    <property type="entry name" value="GIY-YIG"/>
    <property type="match status" value="1"/>
</dbReference>
<dbReference type="PANTHER" id="PTHR30562">
    <property type="entry name" value="UVRC/OXIDOREDUCTASE"/>
    <property type="match status" value="1"/>
</dbReference>
<evidence type="ECO:0000313" key="12">
    <source>
        <dbReference type="Proteomes" id="UP000604381"/>
    </source>
</evidence>
<dbReference type="Pfam" id="PF02151">
    <property type="entry name" value="UVR"/>
    <property type="match status" value="1"/>
</dbReference>
<evidence type="ECO:0000256" key="6">
    <source>
        <dbReference type="ARBA" id="ARBA00023236"/>
    </source>
</evidence>
<gene>
    <name evidence="7 11" type="primary">uvrC</name>
    <name evidence="11" type="ORF">ISN26_00990</name>
</gene>
<evidence type="ECO:0000313" key="11">
    <source>
        <dbReference type="EMBL" id="MBF2734667.1"/>
    </source>
</evidence>
<dbReference type="GO" id="GO:0006289">
    <property type="term" value="P:nucleotide-excision repair"/>
    <property type="evidence" value="ECO:0007669"/>
    <property type="project" value="UniProtKB-UniRule"/>
</dbReference>
<evidence type="ECO:0000256" key="4">
    <source>
        <dbReference type="ARBA" id="ARBA00022881"/>
    </source>
</evidence>
<dbReference type="InterPro" id="IPR035901">
    <property type="entry name" value="GIY-YIG_endonuc_sf"/>
</dbReference>
<evidence type="ECO:0000256" key="5">
    <source>
        <dbReference type="ARBA" id="ARBA00023204"/>
    </source>
</evidence>
<comment type="subcellular location">
    <subcellularLocation>
        <location evidence="7">Cytoplasm</location>
    </subcellularLocation>
</comment>
<feature type="domain" description="UvrC family homology region profile" evidence="10">
    <location>
        <begin position="258"/>
        <end position="477"/>
    </location>
</feature>
<keyword evidence="4 7" id="KW-0267">Excision nuclease</keyword>
<keyword evidence="3 7" id="KW-0228">DNA excision</keyword>
<keyword evidence="5 7" id="KW-0234">DNA repair</keyword>
<dbReference type="FunFam" id="3.40.1440.10:FF:000001">
    <property type="entry name" value="UvrABC system protein C"/>
    <property type="match status" value="1"/>
</dbReference>
<dbReference type="SMART" id="SM00278">
    <property type="entry name" value="HhH1"/>
    <property type="match status" value="2"/>
</dbReference>
<comment type="subunit">
    <text evidence="7">Interacts with UvrB in an incision complex.</text>
</comment>
<dbReference type="Gene3D" id="1.10.150.20">
    <property type="entry name" value="5' to 3' exonuclease, C-terminal subdomain"/>
    <property type="match status" value="1"/>
</dbReference>
<dbReference type="Pfam" id="PF08459">
    <property type="entry name" value="UvrC_RNaseH_dom"/>
    <property type="match status" value="1"/>
</dbReference>
<evidence type="ECO:0000256" key="3">
    <source>
        <dbReference type="ARBA" id="ARBA00022769"/>
    </source>
</evidence>
<dbReference type="InterPro" id="IPR047296">
    <property type="entry name" value="GIY-YIG_UvrC_Cho"/>
</dbReference>
<dbReference type="InterPro" id="IPR003583">
    <property type="entry name" value="Hlx-hairpin-Hlx_DNA-bd_motif"/>
</dbReference>
<dbReference type="Proteomes" id="UP000604381">
    <property type="component" value="Unassembled WGS sequence"/>
</dbReference>
<sequence length="603" mass="65389">MSAAATAARMTALKKQLADVAAGAGVYRFYGDGGELLYVGKAKSLPKRIKTYFSEASLNSNRLGWMVRQIARLEVTYTPTESDALLLEQEQIKSLQPKFNVLFRDDSTYPYLKISKHAAPRLSYYRGRATDECFGPYPNVVAVKQSIMVLQRVFRLRTCTDSNYAARRRPCLLHQIKRCSAPCVGKISEEDYGRDVREARRFVSGGSSAVSKELARQMEEAAAAEDFEKAAGLRDQLRALADIRHVSAVIGGAANADYIAIHLGAGGACARLAAVRGGRLVSELDYFPQPTRLAPEREDVLASFVAHHYRRHPAPERVVVASATPAAQLALLAGAEKTRFVTRPAGAERERLAMAEANAAEALRRRATASGAREAAFGRLAEALGLPQLGRVDCIDVSHSMGEAAQAACVVCVGGAMDKSSYRRYGLRATPRGDDYAGVREAVRRRYRDARRSPAVLPDLLVIDGGAGQVASAKEALAEVTEAAVPLLGIAKGAERRPGAETMVKGDGEILSLLPTDDAFRLLQHIRDEAHRFAIAGHRRLLAKKRHASALEMIEGIGPATRRSLINEFGGLQGLKQASLKDLARVRGVGPELAGRIYRTLHA</sequence>
<evidence type="ECO:0000256" key="7">
    <source>
        <dbReference type="HAMAP-Rule" id="MF_00203"/>
    </source>
</evidence>
<keyword evidence="1 7" id="KW-0963">Cytoplasm</keyword>
<dbReference type="PANTHER" id="PTHR30562:SF1">
    <property type="entry name" value="UVRABC SYSTEM PROTEIN C"/>
    <property type="match status" value="1"/>
</dbReference>
<dbReference type="GO" id="GO:0005737">
    <property type="term" value="C:cytoplasm"/>
    <property type="evidence" value="ECO:0007669"/>
    <property type="project" value="UniProtKB-SubCell"/>
</dbReference>
<dbReference type="InterPro" id="IPR038476">
    <property type="entry name" value="UvrC_RNase_H_dom_sf"/>
</dbReference>
<feature type="domain" description="GIY-YIG" evidence="9">
    <location>
        <begin position="22"/>
        <end position="101"/>
    </location>
</feature>
<dbReference type="SUPFAM" id="SSF82771">
    <property type="entry name" value="GIY-YIG endonuclease"/>
    <property type="match status" value="1"/>
</dbReference>
<dbReference type="EMBL" id="JADHEI010000013">
    <property type="protein sequence ID" value="MBF2734667.1"/>
    <property type="molecule type" value="Genomic_DNA"/>
</dbReference>
<dbReference type="InterPro" id="IPR010994">
    <property type="entry name" value="RuvA_2-like"/>
</dbReference>
<dbReference type="InterPro" id="IPR000305">
    <property type="entry name" value="GIY-YIG_endonuc"/>
</dbReference>
<protein>
    <recommendedName>
        <fullName evidence="7">UvrABC system protein C</fullName>
        <shortName evidence="7">Protein UvrC</shortName>
    </recommendedName>
    <alternativeName>
        <fullName evidence="7">Excinuclease ABC subunit C</fullName>
    </alternativeName>
</protein>
<keyword evidence="2 7" id="KW-0227">DNA damage</keyword>
<comment type="similarity">
    <text evidence="7">Belongs to the UvrC family.</text>
</comment>
<dbReference type="PROSITE" id="PS50165">
    <property type="entry name" value="UVRC"/>
    <property type="match status" value="1"/>
</dbReference>
<evidence type="ECO:0000259" key="9">
    <source>
        <dbReference type="PROSITE" id="PS50164"/>
    </source>
</evidence>
<dbReference type="InterPro" id="IPR050066">
    <property type="entry name" value="UvrABC_protein_C"/>
</dbReference>
<name>A0A930UDX7_9GAMM</name>
<evidence type="ECO:0000256" key="1">
    <source>
        <dbReference type="ARBA" id="ARBA00022490"/>
    </source>
</evidence>
<reference evidence="11" key="1">
    <citation type="submission" date="2020-10" db="EMBL/GenBank/DDBJ databases">
        <title>An improved Amphimedon queenslandica hologenome assembly reveals how three proteobacterial symbionts can extend the metabolic phenotypic of their marine sponge host.</title>
        <authorList>
            <person name="Degnan B."/>
            <person name="Degnan S."/>
            <person name="Xiang X."/>
        </authorList>
    </citation>
    <scope>NUCLEOTIDE SEQUENCE</scope>
    <source>
        <strain evidence="11">AqS2</strain>
    </source>
</reference>
<dbReference type="InterPro" id="IPR001943">
    <property type="entry name" value="UVR_dom"/>
</dbReference>
<dbReference type="SMART" id="SM00465">
    <property type="entry name" value="GIYc"/>
    <property type="match status" value="1"/>
</dbReference>
<dbReference type="GO" id="GO:0003677">
    <property type="term" value="F:DNA binding"/>
    <property type="evidence" value="ECO:0007669"/>
    <property type="project" value="UniProtKB-UniRule"/>
</dbReference>
<dbReference type="SUPFAM" id="SSF46600">
    <property type="entry name" value="C-terminal UvrC-binding domain of UvrB"/>
    <property type="match status" value="1"/>
</dbReference>
<dbReference type="PROSITE" id="PS50151">
    <property type="entry name" value="UVR"/>
    <property type="match status" value="1"/>
</dbReference>
<dbReference type="GO" id="GO:0009432">
    <property type="term" value="P:SOS response"/>
    <property type="evidence" value="ECO:0007669"/>
    <property type="project" value="UniProtKB-UniRule"/>
</dbReference>
<dbReference type="GO" id="GO:0009380">
    <property type="term" value="C:excinuclease repair complex"/>
    <property type="evidence" value="ECO:0007669"/>
    <property type="project" value="InterPro"/>
</dbReference>
<feature type="domain" description="UVR" evidence="8">
    <location>
        <begin position="208"/>
        <end position="243"/>
    </location>
</feature>
<keyword evidence="12" id="KW-1185">Reference proteome</keyword>
<evidence type="ECO:0000256" key="2">
    <source>
        <dbReference type="ARBA" id="ARBA00022763"/>
    </source>
</evidence>
<organism evidence="11 12">
    <name type="scientific">Candidatus Amphirhobacter heronislandensis</name>
    <dbReference type="NCBI Taxonomy" id="1732024"/>
    <lineage>
        <taxon>Bacteria</taxon>
        <taxon>Pseudomonadati</taxon>
        <taxon>Pseudomonadota</taxon>
        <taxon>Gammaproteobacteria</taxon>
        <taxon>Candidatus Tethybacterales</taxon>
        <taxon>Candidatus Tethybacteraceae</taxon>
        <taxon>Candidatus Amphirhobacter</taxon>
    </lineage>
</organism>
<dbReference type="Pfam" id="PF22920">
    <property type="entry name" value="UvrC_RNaseH"/>
    <property type="match status" value="1"/>
</dbReference>
<dbReference type="Gene3D" id="3.30.420.340">
    <property type="entry name" value="UvrC, RNAse H endonuclease domain"/>
    <property type="match status" value="1"/>
</dbReference>